<accession>A0ACB9NIT3</accession>
<organism evidence="1 2">
    <name type="scientific">Bauhinia variegata</name>
    <name type="common">Purple orchid tree</name>
    <name type="synonym">Phanera variegata</name>
    <dbReference type="NCBI Taxonomy" id="167791"/>
    <lineage>
        <taxon>Eukaryota</taxon>
        <taxon>Viridiplantae</taxon>
        <taxon>Streptophyta</taxon>
        <taxon>Embryophyta</taxon>
        <taxon>Tracheophyta</taxon>
        <taxon>Spermatophyta</taxon>
        <taxon>Magnoliopsida</taxon>
        <taxon>eudicotyledons</taxon>
        <taxon>Gunneridae</taxon>
        <taxon>Pentapetalae</taxon>
        <taxon>rosids</taxon>
        <taxon>fabids</taxon>
        <taxon>Fabales</taxon>
        <taxon>Fabaceae</taxon>
        <taxon>Cercidoideae</taxon>
        <taxon>Cercideae</taxon>
        <taxon>Bauhiniinae</taxon>
        <taxon>Bauhinia</taxon>
    </lineage>
</organism>
<dbReference type="Proteomes" id="UP000828941">
    <property type="component" value="Chromosome 6"/>
</dbReference>
<proteinExistence type="predicted"/>
<sequence length="468" mass="51923">MSGAMHILAYPFPSSGHVIPLLDLTKRLATRGVYVTVLVTPSNLPLLEPLLPSHAPFLQPLLLPHPQSSDPNRNRLVSMVTFMSQVHRPIIVDWAQSHPLPPVAIVSDFFLGWTHQLDSQLRIPRLVFSPSAAFAMSIAFTLWRDLPQVDDPENPNSLISFPKIPTSPIYPWWQISHQYRENKRGDPDWEFHRQNTLFNFASWGFAFNSFTELEPAYLDHVKKDVGHDRVWAVGPLLPPKDDFTVPTADRGGSSSVPCHQLLTWLDSRTDSSVLYVCFGSRTFLTSKQVEILTSALELSGIHFILSVRIPDEKKGGRDCGMIPDDFEDRVAGRGLVIKGWAPQLAILGHPAVGAFLTHCGWNSVLEGLAAGVVMGTWPMGSDQFTNAKLLVDQLGVAIRVAEGTENVPEAEEMARKIESSLDKARPERIRAKELMDAALGAISQRGSSENQMEALVNRLSQLKNAKPT</sequence>
<keyword evidence="2" id="KW-1185">Reference proteome</keyword>
<name>A0ACB9NIT3_BAUVA</name>
<evidence type="ECO:0000313" key="1">
    <source>
        <dbReference type="EMBL" id="KAI4335861.1"/>
    </source>
</evidence>
<protein>
    <submittedName>
        <fullName evidence="1">Uncharacterized protein</fullName>
    </submittedName>
</protein>
<gene>
    <name evidence="1" type="ORF">L6164_014466</name>
</gene>
<comment type="caution">
    <text evidence="1">The sequence shown here is derived from an EMBL/GenBank/DDBJ whole genome shotgun (WGS) entry which is preliminary data.</text>
</comment>
<evidence type="ECO:0000313" key="2">
    <source>
        <dbReference type="Proteomes" id="UP000828941"/>
    </source>
</evidence>
<dbReference type="EMBL" id="CM039431">
    <property type="protein sequence ID" value="KAI4335861.1"/>
    <property type="molecule type" value="Genomic_DNA"/>
</dbReference>
<reference evidence="1 2" key="1">
    <citation type="journal article" date="2022" name="DNA Res.">
        <title>Chromosomal-level genome assembly of the orchid tree Bauhinia variegata (Leguminosae; Cercidoideae) supports the allotetraploid origin hypothesis of Bauhinia.</title>
        <authorList>
            <person name="Zhong Y."/>
            <person name="Chen Y."/>
            <person name="Zheng D."/>
            <person name="Pang J."/>
            <person name="Liu Y."/>
            <person name="Luo S."/>
            <person name="Meng S."/>
            <person name="Qian L."/>
            <person name="Wei D."/>
            <person name="Dai S."/>
            <person name="Zhou R."/>
        </authorList>
    </citation>
    <scope>NUCLEOTIDE SEQUENCE [LARGE SCALE GENOMIC DNA]</scope>
    <source>
        <strain evidence="1">BV-YZ2020</strain>
    </source>
</reference>